<reference evidence="1 2" key="1">
    <citation type="submission" date="2016-08" db="EMBL/GenBank/DDBJ databases">
        <title>Novel Firmicutes and Novel Genomes.</title>
        <authorList>
            <person name="Poppleton D.I."/>
            <person name="Gribaldo S."/>
        </authorList>
    </citation>
    <scope>NUCLEOTIDE SEQUENCE [LARGE SCALE GENOMIC DNA]</scope>
    <source>
        <strain evidence="1 2">CTT3</strain>
    </source>
</reference>
<comment type="caution">
    <text evidence="1">The sequence shown here is derived from an EMBL/GenBank/DDBJ whole genome shotgun (WGS) entry which is preliminary data.</text>
</comment>
<protein>
    <submittedName>
        <fullName evidence="1">Uncharacterized protein</fullName>
    </submittedName>
</protein>
<dbReference type="EMBL" id="MCIB01000003">
    <property type="protein sequence ID" value="RKD33864.1"/>
    <property type="molecule type" value="Genomic_DNA"/>
</dbReference>
<gene>
    <name evidence="1" type="ORF">BET03_08005</name>
</gene>
<organism evidence="1 2">
    <name type="scientific">Thermohalobacter berrensis</name>
    <dbReference type="NCBI Taxonomy" id="99594"/>
    <lineage>
        <taxon>Bacteria</taxon>
        <taxon>Bacillati</taxon>
        <taxon>Bacillota</taxon>
        <taxon>Tissierellia</taxon>
        <taxon>Tissierellales</taxon>
        <taxon>Thermohalobacteraceae</taxon>
        <taxon>Thermohalobacter</taxon>
    </lineage>
</organism>
<proteinExistence type="predicted"/>
<evidence type="ECO:0000313" key="2">
    <source>
        <dbReference type="Proteomes" id="UP000284177"/>
    </source>
</evidence>
<sequence>MKYIPKKLILGFHDLIKPRKICDYYKNDSKEIIGYGLGIFVTYKDISREKYIEKIIDSIKNLKLENVGTICLDKLQLLNYEDIKRIEKETNLKIVDGRKVNSSIINRVIEKICDINNIPLLKQELLIISDGTDMSRNLIIDISKKINYLSVMESNKDFLEKVEKEVLYSTGLSICSIQNLNLKSINKFKFIINLKNNVKLDIGKINKKTIIIDLSKGKELSKYIVERRKDLMVIDDFILKGNNKVTTQPLEFKLPKEVPSPLYQLIGDINESNLFKIVINNKSYTIKEASDIYLKEKSSMSNFYVKT</sequence>
<accession>A0A419T8J1</accession>
<dbReference type="RefSeq" id="WP_120167280.1">
    <property type="nucleotide sequence ID" value="NZ_MCIB01000003.1"/>
</dbReference>
<dbReference type="AlphaFoldDB" id="A0A419T8J1"/>
<evidence type="ECO:0000313" key="1">
    <source>
        <dbReference type="EMBL" id="RKD33864.1"/>
    </source>
</evidence>
<dbReference type="OrthoDB" id="1953068at2"/>
<name>A0A419T8J1_9FIRM</name>
<keyword evidence="2" id="KW-1185">Reference proteome</keyword>
<dbReference type="Proteomes" id="UP000284177">
    <property type="component" value="Unassembled WGS sequence"/>
</dbReference>